<name>A0A1Y2JWG4_BRAJP</name>
<evidence type="ECO:0000313" key="1">
    <source>
        <dbReference type="EMBL" id="OSJ36439.1"/>
    </source>
</evidence>
<accession>A0A1Y2JWG4</accession>
<dbReference type="AlphaFoldDB" id="A0A1Y2JWG4"/>
<dbReference type="EMBL" id="NAFL01000193">
    <property type="protein sequence ID" value="OSJ36439.1"/>
    <property type="molecule type" value="Genomic_DNA"/>
</dbReference>
<evidence type="ECO:0000313" key="2">
    <source>
        <dbReference type="Proteomes" id="UP000193335"/>
    </source>
</evidence>
<gene>
    <name evidence="1" type="ORF">BSZ19_04110</name>
</gene>
<organism evidence="1 2">
    <name type="scientific">Bradyrhizobium japonicum</name>
    <dbReference type="NCBI Taxonomy" id="375"/>
    <lineage>
        <taxon>Bacteria</taxon>
        <taxon>Pseudomonadati</taxon>
        <taxon>Pseudomonadota</taxon>
        <taxon>Alphaproteobacteria</taxon>
        <taxon>Hyphomicrobiales</taxon>
        <taxon>Nitrobacteraceae</taxon>
        <taxon>Bradyrhizobium</taxon>
    </lineage>
</organism>
<dbReference type="Proteomes" id="UP000193335">
    <property type="component" value="Unassembled WGS sequence"/>
</dbReference>
<sequence length="104" mass="11992">MIRKNQRIETLRDAFAKAATANDPEAMQLVGRELLDEYDQQPKLSKFHQDHRTIVAGMLITLMAMEKLKQDGSYDRMSPEERERLPLDLGLVAIDMLLKKKQHG</sequence>
<dbReference type="RefSeq" id="WP_085398606.1">
    <property type="nucleotide sequence ID" value="NZ_NAFL01000193.1"/>
</dbReference>
<comment type="caution">
    <text evidence="1">The sequence shown here is derived from an EMBL/GenBank/DDBJ whole genome shotgun (WGS) entry which is preliminary data.</text>
</comment>
<reference evidence="1 2" key="1">
    <citation type="submission" date="2017-03" db="EMBL/GenBank/DDBJ databases">
        <title>Whole genome sequences of fourteen strains of Bradyrhizobium canariense and one strain of Bradyrhizobium japonicum isolated from Lupinus (Papilionoideae: Genisteae) species in Algeria.</title>
        <authorList>
            <person name="Crovadore J."/>
            <person name="Chekireb D."/>
            <person name="Brachmann A."/>
            <person name="Chablais R."/>
            <person name="Cochard B."/>
            <person name="Lefort F."/>
        </authorList>
    </citation>
    <scope>NUCLEOTIDE SEQUENCE [LARGE SCALE GENOMIC DNA]</scope>
    <source>
        <strain evidence="1 2">UBMA197</strain>
    </source>
</reference>
<proteinExistence type="predicted"/>
<protein>
    <submittedName>
        <fullName evidence="1">Uncharacterized protein</fullName>
    </submittedName>
</protein>